<feature type="region of interest" description="Disordered" evidence="17">
    <location>
        <begin position="506"/>
        <end position="595"/>
    </location>
</feature>
<keyword evidence="7" id="KW-0732">Signal</keyword>
<dbReference type="InterPro" id="IPR051716">
    <property type="entry name" value="Plant_RL_S/T_kinase"/>
</dbReference>
<dbReference type="SUPFAM" id="SSF52047">
    <property type="entry name" value="RNI-like"/>
    <property type="match status" value="1"/>
</dbReference>
<keyword evidence="10" id="KW-0863">Zinc-finger</keyword>
<dbReference type="Pfam" id="PF07714">
    <property type="entry name" value="PK_Tyr_Ser-Thr"/>
    <property type="match status" value="1"/>
</dbReference>
<dbReference type="Pfam" id="PF00560">
    <property type="entry name" value="LRR_1"/>
    <property type="match status" value="2"/>
</dbReference>
<dbReference type="PROSITE" id="PS50011">
    <property type="entry name" value="PROTEIN_KINASE_DOM"/>
    <property type="match status" value="1"/>
</dbReference>
<dbReference type="PROSITE" id="PS01359">
    <property type="entry name" value="ZF_PHD_1"/>
    <property type="match status" value="1"/>
</dbReference>
<evidence type="ECO:0000256" key="3">
    <source>
        <dbReference type="ARBA" id="ARBA00022527"/>
    </source>
</evidence>
<evidence type="ECO:0000259" key="18">
    <source>
        <dbReference type="PROSITE" id="PS50011"/>
    </source>
</evidence>
<organism evidence="19 20">
    <name type="scientific">Polyrhizophydium stewartii</name>
    <dbReference type="NCBI Taxonomy" id="2732419"/>
    <lineage>
        <taxon>Eukaryota</taxon>
        <taxon>Fungi</taxon>
        <taxon>Fungi incertae sedis</taxon>
        <taxon>Chytridiomycota</taxon>
        <taxon>Chytridiomycota incertae sedis</taxon>
        <taxon>Chytridiomycetes</taxon>
        <taxon>Rhizophydiales</taxon>
        <taxon>Rhizophydiales incertae sedis</taxon>
        <taxon>Polyrhizophydium</taxon>
    </lineage>
</organism>
<dbReference type="EC" id="2.7.11.1" evidence="2"/>
<evidence type="ECO:0000256" key="12">
    <source>
        <dbReference type="ARBA" id="ARBA00022833"/>
    </source>
</evidence>
<feature type="domain" description="Protein kinase" evidence="18">
    <location>
        <begin position="714"/>
        <end position="1020"/>
    </location>
</feature>
<evidence type="ECO:0000256" key="14">
    <source>
        <dbReference type="ARBA" id="ARBA00023180"/>
    </source>
</evidence>
<comment type="catalytic activity">
    <reaction evidence="15">
        <text>L-threonyl-[protein] + ATP = O-phospho-L-threonyl-[protein] + ADP + H(+)</text>
        <dbReference type="Rhea" id="RHEA:46608"/>
        <dbReference type="Rhea" id="RHEA-COMP:11060"/>
        <dbReference type="Rhea" id="RHEA-COMP:11605"/>
        <dbReference type="ChEBI" id="CHEBI:15378"/>
        <dbReference type="ChEBI" id="CHEBI:30013"/>
        <dbReference type="ChEBI" id="CHEBI:30616"/>
        <dbReference type="ChEBI" id="CHEBI:61977"/>
        <dbReference type="ChEBI" id="CHEBI:456216"/>
        <dbReference type="EC" id="2.7.11.1"/>
    </reaction>
</comment>
<accession>A0ABR4N7P6</accession>
<comment type="catalytic activity">
    <reaction evidence="16">
        <text>L-seryl-[protein] + ATP = O-phospho-L-seryl-[protein] + ADP + H(+)</text>
        <dbReference type="Rhea" id="RHEA:17989"/>
        <dbReference type="Rhea" id="RHEA-COMP:9863"/>
        <dbReference type="Rhea" id="RHEA-COMP:11604"/>
        <dbReference type="ChEBI" id="CHEBI:15378"/>
        <dbReference type="ChEBI" id="CHEBI:29999"/>
        <dbReference type="ChEBI" id="CHEBI:30616"/>
        <dbReference type="ChEBI" id="CHEBI:83421"/>
        <dbReference type="ChEBI" id="CHEBI:456216"/>
        <dbReference type="EC" id="2.7.11.1"/>
    </reaction>
</comment>
<reference evidence="19 20" key="1">
    <citation type="submission" date="2023-09" db="EMBL/GenBank/DDBJ databases">
        <title>Pangenome analysis of Batrachochytrium dendrobatidis and related Chytrids.</title>
        <authorList>
            <person name="Yacoub M.N."/>
            <person name="Stajich J.E."/>
            <person name="James T.Y."/>
        </authorList>
    </citation>
    <scope>NUCLEOTIDE SEQUENCE [LARGE SCALE GENOMIC DNA]</scope>
    <source>
        <strain evidence="19 20">JEL0888</strain>
    </source>
</reference>
<dbReference type="SMART" id="SM00369">
    <property type="entry name" value="LRR_TYP"/>
    <property type="match status" value="11"/>
</dbReference>
<feature type="compositionally biased region" description="Low complexity" evidence="17">
    <location>
        <begin position="522"/>
        <end position="532"/>
    </location>
</feature>
<feature type="region of interest" description="Disordered" evidence="17">
    <location>
        <begin position="681"/>
        <end position="706"/>
    </location>
</feature>
<keyword evidence="12" id="KW-0862">Zinc</keyword>
<dbReference type="InterPro" id="IPR011011">
    <property type="entry name" value="Znf_FYVE_PHD"/>
</dbReference>
<keyword evidence="13" id="KW-0067">ATP-binding</keyword>
<keyword evidence="3" id="KW-0723">Serine/threonine-protein kinase</keyword>
<evidence type="ECO:0000256" key="13">
    <source>
        <dbReference type="ARBA" id="ARBA00022840"/>
    </source>
</evidence>
<dbReference type="Gene3D" id="3.80.10.10">
    <property type="entry name" value="Ribonuclease Inhibitor"/>
    <property type="match status" value="4"/>
</dbReference>
<protein>
    <recommendedName>
        <fullName evidence="2">non-specific serine/threonine protein kinase</fullName>
        <ecNumber evidence="2">2.7.11.1</ecNumber>
    </recommendedName>
</protein>
<dbReference type="InterPro" id="IPR000719">
    <property type="entry name" value="Prot_kinase_dom"/>
</dbReference>
<dbReference type="InterPro" id="IPR032675">
    <property type="entry name" value="LRR_dom_sf"/>
</dbReference>
<proteinExistence type="predicted"/>
<evidence type="ECO:0000256" key="9">
    <source>
        <dbReference type="ARBA" id="ARBA00022741"/>
    </source>
</evidence>
<dbReference type="PANTHER" id="PTHR48053">
    <property type="entry name" value="LEUCINE RICH REPEAT FAMILY PROTEIN, EXPRESSED"/>
    <property type="match status" value="1"/>
</dbReference>
<dbReference type="InterPro" id="IPR055414">
    <property type="entry name" value="LRR_R13L4/SHOC2-like"/>
</dbReference>
<evidence type="ECO:0000256" key="1">
    <source>
        <dbReference type="ARBA" id="ARBA00004167"/>
    </source>
</evidence>
<dbReference type="InterPro" id="IPR003591">
    <property type="entry name" value="Leu-rich_rpt_typical-subtyp"/>
</dbReference>
<dbReference type="SUPFAM" id="SSF57903">
    <property type="entry name" value="FYVE/PHD zinc finger"/>
    <property type="match status" value="1"/>
</dbReference>
<keyword evidence="20" id="KW-1185">Reference proteome</keyword>
<dbReference type="SUPFAM" id="SSF56112">
    <property type="entry name" value="Protein kinase-like (PK-like)"/>
    <property type="match status" value="1"/>
</dbReference>
<dbReference type="Pfam" id="PF13855">
    <property type="entry name" value="LRR_8"/>
    <property type="match status" value="1"/>
</dbReference>
<evidence type="ECO:0000256" key="2">
    <source>
        <dbReference type="ARBA" id="ARBA00012513"/>
    </source>
</evidence>
<feature type="compositionally biased region" description="Basic and acidic residues" evidence="17">
    <location>
        <begin position="410"/>
        <end position="421"/>
    </location>
</feature>
<dbReference type="InterPro" id="IPR019786">
    <property type="entry name" value="Zinc_finger_PHD-type_CS"/>
</dbReference>
<feature type="compositionally biased region" description="Low complexity" evidence="17">
    <location>
        <begin position="755"/>
        <end position="775"/>
    </location>
</feature>
<dbReference type="SMART" id="SM00249">
    <property type="entry name" value="PHD"/>
    <property type="match status" value="1"/>
</dbReference>
<feature type="region of interest" description="Disordered" evidence="17">
    <location>
        <begin position="753"/>
        <end position="775"/>
    </location>
</feature>
<keyword evidence="9" id="KW-0547">Nucleotide-binding</keyword>
<dbReference type="InterPro" id="IPR011009">
    <property type="entry name" value="Kinase-like_dom_sf"/>
</dbReference>
<dbReference type="SMART" id="SM00364">
    <property type="entry name" value="LRR_BAC"/>
    <property type="match status" value="10"/>
</dbReference>
<feature type="compositionally biased region" description="Low complexity" evidence="17">
    <location>
        <begin position="382"/>
        <end position="393"/>
    </location>
</feature>
<evidence type="ECO:0000256" key="8">
    <source>
        <dbReference type="ARBA" id="ARBA00022737"/>
    </source>
</evidence>
<keyword evidence="5" id="KW-0808">Transferase</keyword>
<dbReference type="InterPro" id="IPR001965">
    <property type="entry name" value="Znf_PHD"/>
</dbReference>
<feature type="compositionally biased region" description="Basic and acidic residues" evidence="17">
    <location>
        <begin position="273"/>
        <end position="292"/>
    </location>
</feature>
<dbReference type="PANTHER" id="PTHR48053:SF164">
    <property type="entry name" value="LEUCINE-RICH REPEAT-CONTAINING N-TERMINAL PLANT-TYPE DOMAIN-CONTAINING PROTEIN"/>
    <property type="match status" value="1"/>
</dbReference>
<evidence type="ECO:0000256" key="6">
    <source>
        <dbReference type="ARBA" id="ARBA00022723"/>
    </source>
</evidence>
<dbReference type="PROSITE" id="PS51450">
    <property type="entry name" value="LRR"/>
    <property type="match status" value="1"/>
</dbReference>
<comment type="subcellular location">
    <subcellularLocation>
        <location evidence="1">Membrane</location>
        <topology evidence="1">Single-pass membrane protein</topology>
    </subcellularLocation>
</comment>
<sequence>MADAEQLAELRSWWQFAAAAQFFQLFFGAFGMDDFETEFLEDRLLGKPPSGWLHSLHTQLLRLVSRERTINESNWLLHFSGELALRQQPDDEVFFTYDGSVEYKDLPLRTKVLILHSLCEWQFEKPENFRPVRETPEDEAVEWRVDPVGYDRDGSKYYLFDDNRLFKVPCKEQSSTKKRRGRRAAEDEDKNDASQGFADEWILVCRTASEWQTWPQQFKGSKNPDEKALYMYLTEDVVPKVVKDIKTIDEKRRLEEAMLNRKRSSRLQIREIERMEREEQEQRARGIKREASSEAASTAGRDSLPPDSPFALTKVKDAATRRKEAEERRQAELAAQEAARKALEEDRARRLQERELRAAEYREKMLLKKGKHPLGNSVTLDSPEPAAAESSPSRGATPNPKQPGAAPLNHRQEAGKHKAQDGPDPSGAEQEEPWFFDCKCGLRGHNIDDGTPIIACGKCNVWQHIACAALGRRANTSAASDTAAADAIKIEEWQTKDFVCAKCRKPRKPRTSLSPGIKGSQSGKPPAKTGAKPPSPKKRKQATPTDAHSAPTPAKMAKSEGKAKTPAFDPPRTHLPARQAPHSQQGYAHIPAPPRTSESARLPVAGMQWIVATSLAQRTQYRLPPMQHAPPLQYAQPLQHAPPLQYLQQVQYAQHQHPLAQQPHFVSSGFDAILSAAGLADHRTGGPHAGQAHDLGPGPPAAASPASGVFDLLQEAAREPAAGSAAAAAAAADAREPDLAAFFAALPAAPPAAPVPADAATDAGDATSPPPLRRQGLQQPAVLLADTPSTYNGEAVVLHPLAALGDYALASLHAQARMWFALDHPNLRRLRGACVDGSCPPFVVLEAVGSSVASLVAPQGDARAPAAAAADPRLIRIVLDVARALRYLHARAPGGPIVHGNVCPGAIFIGNDDCSPTKLGYSWSLQSKLDGQCVSVPTYLAPECSPQFEQMRPPADVYAFGMTALEILTGMPVPANPAKHVVAHEWLDPAIVGMLLSCLASSSTARPTMDSVVECLERFVEPECDLWPIIEDDSPDIDVLLAMFPDWARRSGVSAANPIPEGEAGRVLAPPDAHPTCRPRLEWSRNGRLLALRLSNCDISGQIPPDLVMFDCLEWLSLDWNDFSGTIPLDITEISRLTVLTLSMNNLQGPIPPEIGELIFLVELDLHGNCLVDEIPSSIASLTCLRKLDVSYNKLTLNLHESFGDLISLEILNLSSNRTLSLPSSFSNLSSLKWLDMSSTELEAFPTDICSLACLSWLSLQNNDIDELPASIGDMSALEYLFVDGNELAELPVELGLLKRLTTITVFPTSAICGSIHSGFSDNHIAQIPFEICSITGLREIIASENQITTIPTEIRNLAALKRLDLSLNQIATLPAGIGSLHALEYLNMSQNRLGSGDKFARAFQDRCMTMWGLAMGTALTSANANCLGRQEIARSEFDAAGAVLTNGLRHSDLSYNELELLPKELGSLAHLRKLILSHNDLAEIPSEIGDLRLLISCDVSNNRLTAIPSEIGRLSQLGFLSLANNRITQVPSSLGSLKNMAVLDLSFNQLESLPESVCAMQSLIELDVKNNPTLAALPRAIGSLNRLVCISVGNCALTSLPDEIGMLRQLAILNLASNQLTALPETIMSLAAASLTHLNLGGNTGLRLSDTERAMLKNLKMIILP</sequence>
<evidence type="ECO:0000256" key="7">
    <source>
        <dbReference type="ARBA" id="ARBA00022729"/>
    </source>
</evidence>
<dbReference type="Gene3D" id="1.10.510.10">
    <property type="entry name" value="Transferase(Phosphotransferase) domain 1"/>
    <property type="match status" value="1"/>
</dbReference>
<keyword evidence="6" id="KW-0479">Metal-binding</keyword>
<dbReference type="EMBL" id="JADGIZ020000023">
    <property type="protein sequence ID" value="KAL2915558.1"/>
    <property type="molecule type" value="Genomic_DNA"/>
</dbReference>
<dbReference type="Pfam" id="PF23598">
    <property type="entry name" value="LRR_14"/>
    <property type="match status" value="2"/>
</dbReference>
<evidence type="ECO:0000313" key="20">
    <source>
        <dbReference type="Proteomes" id="UP001527925"/>
    </source>
</evidence>
<dbReference type="SUPFAM" id="SSF52058">
    <property type="entry name" value="L domain-like"/>
    <property type="match status" value="1"/>
</dbReference>
<evidence type="ECO:0000256" key="11">
    <source>
        <dbReference type="ARBA" id="ARBA00022777"/>
    </source>
</evidence>
<dbReference type="Proteomes" id="UP001527925">
    <property type="component" value="Unassembled WGS sequence"/>
</dbReference>
<feature type="region of interest" description="Disordered" evidence="17">
    <location>
        <begin position="367"/>
        <end position="430"/>
    </location>
</feature>
<keyword evidence="8" id="KW-0677">Repeat</keyword>
<evidence type="ECO:0000256" key="16">
    <source>
        <dbReference type="ARBA" id="ARBA00048679"/>
    </source>
</evidence>
<evidence type="ECO:0000256" key="5">
    <source>
        <dbReference type="ARBA" id="ARBA00022679"/>
    </source>
</evidence>
<feature type="compositionally biased region" description="Basic and acidic residues" evidence="17">
    <location>
        <begin position="314"/>
        <end position="331"/>
    </location>
</feature>
<keyword evidence="11" id="KW-0418">Kinase</keyword>
<name>A0ABR4N7P6_9FUNG</name>
<feature type="region of interest" description="Disordered" evidence="17">
    <location>
        <begin position="273"/>
        <end position="334"/>
    </location>
</feature>
<evidence type="ECO:0000256" key="15">
    <source>
        <dbReference type="ARBA" id="ARBA00047899"/>
    </source>
</evidence>
<dbReference type="Gene3D" id="3.30.40.10">
    <property type="entry name" value="Zinc/RING finger domain, C3HC4 (zinc finger)"/>
    <property type="match status" value="1"/>
</dbReference>
<keyword evidence="14" id="KW-0325">Glycoprotein</keyword>
<evidence type="ECO:0000256" key="17">
    <source>
        <dbReference type="SAM" id="MobiDB-lite"/>
    </source>
</evidence>
<keyword evidence="4" id="KW-0433">Leucine-rich repeat</keyword>
<evidence type="ECO:0000256" key="4">
    <source>
        <dbReference type="ARBA" id="ARBA00022614"/>
    </source>
</evidence>
<evidence type="ECO:0000256" key="10">
    <source>
        <dbReference type="ARBA" id="ARBA00022771"/>
    </source>
</evidence>
<dbReference type="InterPro" id="IPR001611">
    <property type="entry name" value="Leu-rich_rpt"/>
</dbReference>
<evidence type="ECO:0000313" key="19">
    <source>
        <dbReference type="EMBL" id="KAL2915558.1"/>
    </source>
</evidence>
<comment type="caution">
    <text evidence="19">The sequence shown here is derived from an EMBL/GenBank/DDBJ whole genome shotgun (WGS) entry which is preliminary data.</text>
</comment>
<dbReference type="InterPro" id="IPR001245">
    <property type="entry name" value="Ser-Thr/Tyr_kinase_cat_dom"/>
</dbReference>
<dbReference type="InterPro" id="IPR013083">
    <property type="entry name" value="Znf_RING/FYVE/PHD"/>
</dbReference>
<gene>
    <name evidence="19" type="ORF">HK105_204960</name>
</gene>